<accession>A0A0F4TJ09</accession>
<keyword evidence="1" id="KW-0472">Membrane</keyword>
<protein>
    <recommendedName>
        <fullName evidence="4">Transmembrane protein</fullName>
    </recommendedName>
</protein>
<evidence type="ECO:0008006" key="4">
    <source>
        <dbReference type="Google" id="ProtNLM"/>
    </source>
</evidence>
<keyword evidence="1" id="KW-1133">Transmembrane helix</keyword>
<sequence length="129" mass="14080">MSRSGFSAKVFAIYLFVVGAVLVVAPNFLLAIFRIPPTSEVWIHVVGVIAFNIGIYAWVAAKHENKPFLEASVYTRFVVFVAFITFAVVGLASPMIVLFGVADLFGGIWTYFALKADAQSIRPILAGQH</sequence>
<evidence type="ECO:0000256" key="1">
    <source>
        <dbReference type="SAM" id="Phobius"/>
    </source>
</evidence>
<keyword evidence="1" id="KW-0812">Transmembrane</keyword>
<gene>
    <name evidence="2" type="ORF">VC34_12765</name>
</gene>
<dbReference type="EMBL" id="LACD01000014">
    <property type="protein sequence ID" value="KJZ44049.1"/>
    <property type="molecule type" value="Genomic_DNA"/>
</dbReference>
<organism evidence="2 3">
    <name type="scientific">Pseudomonas fluorescens</name>
    <dbReference type="NCBI Taxonomy" id="294"/>
    <lineage>
        <taxon>Bacteria</taxon>
        <taxon>Pseudomonadati</taxon>
        <taxon>Pseudomonadota</taxon>
        <taxon>Gammaproteobacteria</taxon>
        <taxon>Pseudomonadales</taxon>
        <taxon>Pseudomonadaceae</taxon>
        <taxon>Pseudomonas</taxon>
    </lineage>
</organism>
<dbReference type="AlphaFoldDB" id="A0A0F4TJ09"/>
<comment type="caution">
    <text evidence="2">The sequence shown here is derived from an EMBL/GenBank/DDBJ whole genome shotgun (WGS) entry which is preliminary data.</text>
</comment>
<evidence type="ECO:0000313" key="3">
    <source>
        <dbReference type="Proteomes" id="UP000033500"/>
    </source>
</evidence>
<name>A0A0F4TJ09_PSEFL</name>
<evidence type="ECO:0000313" key="2">
    <source>
        <dbReference type="EMBL" id="KJZ44049.1"/>
    </source>
</evidence>
<feature type="transmembrane region" description="Helical" evidence="1">
    <location>
        <begin position="12"/>
        <end position="35"/>
    </location>
</feature>
<dbReference type="RefSeq" id="WP_046046879.1">
    <property type="nucleotide sequence ID" value="NZ_LACD01000014.1"/>
</dbReference>
<feature type="transmembrane region" description="Helical" evidence="1">
    <location>
        <begin position="41"/>
        <end position="61"/>
    </location>
</feature>
<dbReference type="Proteomes" id="UP000033500">
    <property type="component" value="Unassembled WGS sequence"/>
</dbReference>
<proteinExistence type="predicted"/>
<dbReference type="PATRIC" id="fig|294.131.peg.635"/>
<reference evidence="2 3" key="1">
    <citation type="submission" date="2015-03" db="EMBL/GenBank/DDBJ databases">
        <title>Comparative genomics of Pseudomonas insights into diversity of traits involved in vanlence and defense.</title>
        <authorList>
            <person name="Qin Y."/>
        </authorList>
    </citation>
    <scope>NUCLEOTIDE SEQUENCE [LARGE SCALE GENOMIC DNA]</scope>
    <source>
        <strain evidence="2 3">C3</strain>
    </source>
</reference>